<name>A0A6N2B876_SOLCI</name>
<comment type="caution">
    <text evidence="3">The sequence shown here is derived from an EMBL/GenBank/DDBJ whole genome shotgun (WGS) entry which is preliminary data.</text>
</comment>
<protein>
    <recommendedName>
        <fullName evidence="2">C2 NT-type domain-containing protein</fullName>
    </recommendedName>
</protein>
<dbReference type="InterPro" id="IPR019448">
    <property type="entry name" value="NT-C2"/>
</dbReference>
<accession>A0A6N2B876</accession>
<sequence>MVVKLMKWMPWPPLLLSKKFEAKITVNCIKGFNFLSEKHVGVQDFDRLRVGIKWKGSTKGISLNLSSFTRKSVKKNFTKEECLKEDEGIVEWNEEFLSVCNFSGYKDGVFHPWEVVFTVFNGTSKGTDQKVPVLASATLNLADFASLAGEKEDGIEIFVPLEASVGRFKSCLSLCVRETKAYFLFALSYSCSNVNISFDQSFTSTCCICVFVCVCDCFLKTCSYYICQQLSLNLVEWRNTNEASENIPKFIMSAPVSPNPGNVLLIDRNEGSSLKAGLRKVKFFKALSIGRHKKVSHEEESSSDGRNSVRSEDPNYVYPVDTDSLDDDSEEGESEKGMEDTSVQKSFSYETLVYANHAGGSICSITSSSSDDEDLVHYNHHISDTRHKYPEDTTAALRNQSAEQSSKRSIIPWKKRKLSLKSSQTKGEPLLKKHYGEDGGDDIDFDRRQLCSSDESSSGWYKSEETSPNRFSISEFGDDCFAVGSWEQKEIISRDGQMKLQTQIFFASIDQRSERAAGESACTALVAVIADWFHCNPKDMPIKSQLDRLIREGSLQWRNLCEKKTYMERFPDKHFDLETVLEAKVRSLSVVSEKSFIGFFHPEGIEEEEGFDFLDGAMSFDNIWDEISKSAEIPSHGKSFVYIVSWNDHFFILKVEKDAYYIIDTLGERLFEGCNQAYILKFDKDTTVMRLPSESQQSDDKPSSDRKEKSDVKEAADEGKFVISTNGSDKMQEDMVPEIIYSGKEACKEYIKRFLAAIPIRELQVDVKKGLMASTPLHQRLQIEFHYTTSFDPKFESSSTQGLTANSLAILPSTSE</sequence>
<dbReference type="EMBL" id="RXGB01003856">
    <property type="protein sequence ID" value="TMW91112.1"/>
    <property type="molecule type" value="Genomic_DNA"/>
</dbReference>
<feature type="compositionally biased region" description="Basic and acidic residues" evidence="1">
    <location>
        <begin position="698"/>
        <end position="715"/>
    </location>
</feature>
<evidence type="ECO:0000313" key="3">
    <source>
        <dbReference type="EMBL" id="TMW91112.1"/>
    </source>
</evidence>
<feature type="region of interest" description="Disordered" evidence="1">
    <location>
        <begin position="295"/>
        <end position="342"/>
    </location>
</feature>
<proteinExistence type="predicted"/>
<evidence type="ECO:0000256" key="1">
    <source>
        <dbReference type="SAM" id="MobiDB-lite"/>
    </source>
</evidence>
<feature type="domain" description="C2 NT-type" evidence="2">
    <location>
        <begin position="10"/>
        <end position="180"/>
    </location>
</feature>
<dbReference type="PROSITE" id="PS51840">
    <property type="entry name" value="C2_NT"/>
    <property type="match status" value="1"/>
</dbReference>
<dbReference type="AlphaFoldDB" id="A0A6N2B876"/>
<feature type="compositionally biased region" description="Acidic residues" evidence="1">
    <location>
        <begin position="323"/>
        <end position="333"/>
    </location>
</feature>
<dbReference type="PANTHER" id="PTHR31182">
    <property type="entry name" value="C2 NT-TYPE DOMAIN-CONTAINING PROTEIN"/>
    <property type="match status" value="1"/>
</dbReference>
<reference evidence="3" key="1">
    <citation type="submission" date="2019-05" db="EMBL/GenBank/DDBJ databases">
        <title>The de novo reference genome and transcriptome assemblies of the wild tomato species Solanum chilense.</title>
        <authorList>
            <person name="Stam R."/>
            <person name="Nosenko T."/>
            <person name="Hoerger A.C."/>
            <person name="Stephan W."/>
            <person name="Seidel M.A."/>
            <person name="Kuhn J.M.M."/>
            <person name="Haberer G."/>
            <person name="Tellier A."/>
        </authorList>
    </citation>
    <scope>NUCLEOTIDE SEQUENCE</scope>
    <source>
        <tissue evidence="3">Mature leaves</tissue>
    </source>
</reference>
<organism evidence="3">
    <name type="scientific">Solanum chilense</name>
    <name type="common">Tomato</name>
    <name type="synonym">Lycopersicon chilense</name>
    <dbReference type="NCBI Taxonomy" id="4083"/>
    <lineage>
        <taxon>Eukaryota</taxon>
        <taxon>Viridiplantae</taxon>
        <taxon>Streptophyta</taxon>
        <taxon>Embryophyta</taxon>
        <taxon>Tracheophyta</taxon>
        <taxon>Spermatophyta</taxon>
        <taxon>Magnoliopsida</taxon>
        <taxon>eudicotyledons</taxon>
        <taxon>Gunneridae</taxon>
        <taxon>Pentapetalae</taxon>
        <taxon>asterids</taxon>
        <taxon>lamiids</taxon>
        <taxon>Solanales</taxon>
        <taxon>Solanaceae</taxon>
        <taxon>Solanoideae</taxon>
        <taxon>Solaneae</taxon>
        <taxon>Solanum</taxon>
        <taxon>Solanum subgen. Lycopersicon</taxon>
    </lineage>
</organism>
<dbReference type="Pfam" id="PF10358">
    <property type="entry name" value="NT-C2"/>
    <property type="match status" value="1"/>
</dbReference>
<feature type="region of interest" description="Disordered" evidence="1">
    <location>
        <begin position="691"/>
        <end position="715"/>
    </location>
</feature>
<evidence type="ECO:0000259" key="2">
    <source>
        <dbReference type="PROSITE" id="PS51840"/>
    </source>
</evidence>
<gene>
    <name evidence="3" type="ORF">EJD97_014777</name>
</gene>
<dbReference type="PANTHER" id="PTHR31182:SF16">
    <property type="entry name" value="C2 NT-TYPE DOMAIN-CONTAINING PROTEIN"/>
    <property type="match status" value="1"/>
</dbReference>